<keyword evidence="3" id="KW-1185">Reference proteome</keyword>
<sequence length="268" mass="29660">MTHGPQWADHQVDGMLVREARDTRVPQRGHVVMVHGAQQGWWVFERWIPPFTHSGWTCLALSLPNHTGSRVLPEQEFLSLTVMDYVHDVLRVVDRLAPRAALLGHSMGGLLTQLVAERTAPEALVLVSSVGPGQLGAMRTTSFPPDEPVVFGRDLIRERWFHRISETAMDAVMTRVCPEPPSVVNAYSDGSVHVDTRAVRCPVLVVGPQVDRTPVHDARRIAELYGVRPLLVPEVGHSMMLEDEGVHVASAITQWLDANAVGRGREAH</sequence>
<comment type="caution">
    <text evidence="2">The sequence shown here is derived from an EMBL/GenBank/DDBJ whole genome shotgun (WGS) entry which is preliminary data.</text>
</comment>
<dbReference type="RefSeq" id="WP_381827053.1">
    <property type="nucleotide sequence ID" value="NZ_JBHYTS010000035.1"/>
</dbReference>
<dbReference type="EMBL" id="JBHYTS010000035">
    <property type="protein sequence ID" value="MFE1753167.1"/>
    <property type="molecule type" value="Genomic_DNA"/>
</dbReference>
<proteinExistence type="predicted"/>
<evidence type="ECO:0000313" key="2">
    <source>
        <dbReference type="EMBL" id="MFE1753167.1"/>
    </source>
</evidence>
<accession>A0ABW6H953</accession>
<dbReference type="InterPro" id="IPR050266">
    <property type="entry name" value="AB_hydrolase_sf"/>
</dbReference>
<dbReference type="InterPro" id="IPR029058">
    <property type="entry name" value="AB_hydrolase_fold"/>
</dbReference>
<evidence type="ECO:0000259" key="1">
    <source>
        <dbReference type="Pfam" id="PF12697"/>
    </source>
</evidence>
<feature type="domain" description="AB hydrolase-1" evidence="1">
    <location>
        <begin position="31"/>
        <end position="243"/>
    </location>
</feature>
<dbReference type="SUPFAM" id="SSF53474">
    <property type="entry name" value="alpha/beta-Hydrolases"/>
    <property type="match status" value="1"/>
</dbReference>
<evidence type="ECO:0000313" key="3">
    <source>
        <dbReference type="Proteomes" id="UP001599756"/>
    </source>
</evidence>
<dbReference type="GO" id="GO:0016787">
    <property type="term" value="F:hydrolase activity"/>
    <property type="evidence" value="ECO:0007669"/>
    <property type="project" value="UniProtKB-KW"/>
</dbReference>
<dbReference type="Proteomes" id="UP001599756">
    <property type="component" value="Unassembled WGS sequence"/>
</dbReference>
<keyword evidence="2" id="KW-0378">Hydrolase</keyword>
<gene>
    <name evidence="2" type="ORF">ACFW88_21935</name>
</gene>
<dbReference type="PANTHER" id="PTHR43798:SF33">
    <property type="entry name" value="HYDROLASE, PUTATIVE (AFU_ORTHOLOGUE AFUA_2G14860)-RELATED"/>
    <property type="match status" value="1"/>
</dbReference>
<name>A0ABW6H953_9ACTN</name>
<organism evidence="2 3">
    <name type="scientific">Streptomyces anandii</name>
    <dbReference type="NCBI Taxonomy" id="285454"/>
    <lineage>
        <taxon>Bacteria</taxon>
        <taxon>Bacillati</taxon>
        <taxon>Actinomycetota</taxon>
        <taxon>Actinomycetes</taxon>
        <taxon>Kitasatosporales</taxon>
        <taxon>Streptomycetaceae</taxon>
        <taxon>Streptomyces</taxon>
    </lineage>
</organism>
<protein>
    <submittedName>
        <fullName evidence="2">Alpha/beta fold hydrolase</fullName>
    </submittedName>
</protein>
<dbReference type="Gene3D" id="3.40.50.1820">
    <property type="entry name" value="alpha/beta hydrolase"/>
    <property type="match status" value="1"/>
</dbReference>
<dbReference type="InterPro" id="IPR000073">
    <property type="entry name" value="AB_hydrolase_1"/>
</dbReference>
<reference evidence="2 3" key="1">
    <citation type="submission" date="2024-09" db="EMBL/GenBank/DDBJ databases">
        <title>The Natural Products Discovery Center: Release of the First 8490 Sequenced Strains for Exploring Actinobacteria Biosynthetic Diversity.</title>
        <authorList>
            <person name="Kalkreuter E."/>
            <person name="Kautsar S.A."/>
            <person name="Yang D."/>
            <person name="Bader C.D."/>
            <person name="Teijaro C.N."/>
            <person name="Fluegel L."/>
            <person name="Davis C.M."/>
            <person name="Simpson J.R."/>
            <person name="Lauterbach L."/>
            <person name="Steele A.D."/>
            <person name="Gui C."/>
            <person name="Meng S."/>
            <person name="Li G."/>
            <person name="Viehrig K."/>
            <person name="Ye F."/>
            <person name="Su P."/>
            <person name="Kiefer A.F."/>
            <person name="Nichols A."/>
            <person name="Cepeda A.J."/>
            <person name="Yan W."/>
            <person name="Fan B."/>
            <person name="Jiang Y."/>
            <person name="Adhikari A."/>
            <person name="Zheng C.-J."/>
            <person name="Schuster L."/>
            <person name="Cowan T.M."/>
            <person name="Smanski M.J."/>
            <person name="Chevrette M.G."/>
            <person name="De Carvalho L.P.S."/>
            <person name="Shen B."/>
        </authorList>
    </citation>
    <scope>NUCLEOTIDE SEQUENCE [LARGE SCALE GENOMIC DNA]</scope>
    <source>
        <strain evidence="2 3">NPDC059500</strain>
    </source>
</reference>
<dbReference type="Pfam" id="PF12697">
    <property type="entry name" value="Abhydrolase_6"/>
    <property type="match status" value="1"/>
</dbReference>
<dbReference type="PANTHER" id="PTHR43798">
    <property type="entry name" value="MONOACYLGLYCEROL LIPASE"/>
    <property type="match status" value="1"/>
</dbReference>